<dbReference type="EMBL" id="JNSL01000171">
    <property type="protein sequence ID" value="KGA13812.1"/>
    <property type="molecule type" value="Genomic_DNA"/>
</dbReference>
<evidence type="ECO:0000313" key="2">
    <source>
        <dbReference type="EMBL" id="CAB5002702.1"/>
    </source>
</evidence>
<dbReference type="AlphaFoldDB" id="A0A094PRU0"/>
<dbReference type="GO" id="GO:0016491">
    <property type="term" value="F:oxidoreductase activity"/>
    <property type="evidence" value="ECO:0007669"/>
    <property type="project" value="InterPro"/>
</dbReference>
<reference evidence="2" key="2">
    <citation type="submission" date="2020-05" db="EMBL/GenBank/DDBJ databases">
        <authorList>
            <person name="Chiriac C."/>
            <person name="Salcher M."/>
            <person name="Ghai R."/>
            <person name="Kavagutti S V."/>
        </authorList>
    </citation>
    <scope>NUCLEOTIDE SEQUENCE</scope>
</reference>
<reference evidence="3" key="1">
    <citation type="submission" date="2014-06" db="EMBL/GenBank/DDBJ databases">
        <title>Key roles for freshwater Actinobacteria revealed by deep metagenomic sequencing.</title>
        <authorList>
            <person name="Ghai R."/>
            <person name="Mizuno C.M."/>
            <person name="Picazo A."/>
            <person name="Camacho A."/>
            <person name="Rodriguez-Valera F."/>
        </authorList>
    </citation>
    <scope>NUCLEOTIDE SEQUENCE</scope>
</reference>
<evidence type="ECO:0000259" key="1">
    <source>
        <dbReference type="Pfam" id="PF02915"/>
    </source>
</evidence>
<dbReference type="GO" id="GO:0046872">
    <property type="term" value="F:metal ion binding"/>
    <property type="evidence" value="ECO:0007669"/>
    <property type="project" value="InterPro"/>
</dbReference>
<organism evidence="3">
    <name type="scientific">freshwater metagenome</name>
    <dbReference type="NCBI Taxonomy" id="449393"/>
    <lineage>
        <taxon>unclassified sequences</taxon>
        <taxon>metagenomes</taxon>
        <taxon>ecological metagenomes</taxon>
    </lineage>
</organism>
<gene>
    <name evidence="3" type="ORF">GM51_18795</name>
    <name evidence="2" type="ORF">UFOPK4057_00400</name>
</gene>
<feature type="domain" description="Rubrerythrin diiron-binding" evidence="1">
    <location>
        <begin position="25"/>
        <end position="149"/>
    </location>
</feature>
<dbReference type="InterPro" id="IPR012347">
    <property type="entry name" value="Ferritin-like"/>
</dbReference>
<proteinExistence type="predicted"/>
<sequence length="156" mass="17467">MSELNFFTANAGLADVKKLEVPELTMLYRIEMAGEVFYNMLADRVDNAEAADLLRKNAVEERGHARRLARMISIKIGQEWEPTPEVAELLAVPLPDQIDSKIFAGVVQGEINGDAGYQRWADAESDEEVVRLLRLNGREETIHAGRAQQVFDLLNA</sequence>
<dbReference type="CDD" id="cd00657">
    <property type="entry name" value="Ferritin_like"/>
    <property type="match status" value="1"/>
</dbReference>
<name>A0A094PRU0_9ZZZZ</name>
<dbReference type="EMBL" id="CAFBPC010000067">
    <property type="protein sequence ID" value="CAB5002702.1"/>
    <property type="molecule type" value="Genomic_DNA"/>
</dbReference>
<accession>A0A094PRU0</accession>
<dbReference type="Pfam" id="PF02915">
    <property type="entry name" value="Rubrerythrin"/>
    <property type="match status" value="1"/>
</dbReference>
<evidence type="ECO:0000313" key="3">
    <source>
        <dbReference type="EMBL" id="KGA13812.1"/>
    </source>
</evidence>
<dbReference type="InterPro" id="IPR003251">
    <property type="entry name" value="Rr_diiron-bd_dom"/>
</dbReference>
<protein>
    <submittedName>
        <fullName evidence="2">Unannotated protein</fullName>
    </submittedName>
</protein>
<dbReference type="InterPro" id="IPR009078">
    <property type="entry name" value="Ferritin-like_SF"/>
</dbReference>
<dbReference type="Gene3D" id="1.20.1260.10">
    <property type="match status" value="1"/>
</dbReference>
<dbReference type="SUPFAM" id="SSF47240">
    <property type="entry name" value="Ferritin-like"/>
    <property type="match status" value="1"/>
</dbReference>